<dbReference type="PROSITE" id="PS51257">
    <property type="entry name" value="PROKAR_LIPOPROTEIN"/>
    <property type="match status" value="1"/>
</dbReference>
<dbReference type="RefSeq" id="WP_025816391.1">
    <property type="nucleotide sequence ID" value="NZ_BAIZ01000024.1"/>
</dbReference>
<evidence type="ECO:0000313" key="2">
    <source>
        <dbReference type="EMBL" id="PXX22437.1"/>
    </source>
</evidence>
<keyword evidence="1" id="KW-0732">Signal</keyword>
<comment type="caution">
    <text evidence="2">The sequence shown here is derived from an EMBL/GenBank/DDBJ whole genome shotgun (WGS) entry which is preliminary data.</text>
</comment>
<dbReference type="STRING" id="1122991.GCA_000613445_01391"/>
<name>A0A318I4J4_9BACT</name>
<organism evidence="2 3">
    <name type="scientific">Hoylesella shahii DSM 15611 = JCM 12083</name>
    <dbReference type="NCBI Taxonomy" id="1122991"/>
    <lineage>
        <taxon>Bacteria</taxon>
        <taxon>Pseudomonadati</taxon>
        <taxon>Bacteroidota</taxon>
        <taxon>Bacteroidia</taxon>
        <taxon>Bacteroidales</taxon>
        <taxon>Prevotellaceae</taxon>
        <taxon>Hoylesella</taxon>
    </lineage>
</organism>
<dbReference type="Pfam" id="PF13149">
    <property type="entry name" value="Mfa_like_1"/>
    <property type="match status" value="1"/>
</dbReference>
<evidence type="ECO:0000256" key="1">
    <source>
        <dbReference type="SAM" id="SignalP"/>
    </source>
</evidence>
<proteinExistence type="predicted"/>
<protein>
    <submittedName>
        <fullName evidence="2">Fimbrillin-like protein</fullName>
    </submittedName>
</protein>
<accession>A0A318I4J4</accession>
<dbReference type="EMBL" id="QJJX01000011">
    <property type="protein sequence ID" value="PXX22437.1"/>
    <property type="molecule type" value="Genomic_DNA"/>
</dbReference>
<evidence type="ECO:0000313" key="3">
    <source>
        <dbReference type="Proteomes" id="UP000248314"/>
    </source>
</evidence>
<sequence>MTYRKLYSMMLGTIAIGLASCATDINNESESQIDAGTSAKRTLTITTENEPLTRSSVSLINGNKWVKGDKFIAYNLTTPNGFDYIVAIEGGKTMKFEGEVTCKKGDNIALFYPFKQNDYGVTPGNVSVSLDQNTVIENGNPVTGKQDGTIENIKYVDYSWGLAKNISTTDFKGWGTINFRKQYALLLVKFCNDGKPIKNIKSLTISNEPSKGEFNLKTGQYVFPSKIDNPSSYTFTINPSAPLDSFYVAVFPNDNYRPVFTIQTTDGSEYEQALTDGMRIERARYYTITMNMGCTPWVDIDGVKWSRYNLQYTPGDQRTGWVSGYHLAKNPWDYFYTDKCGTSPQGACMPNATQTVKFDHFRWGDIAEAYRYSRAFMCYYWTVRGNIPSMLSSTQNYGDLAYYASRGKWKLPTKGDFDKLMAKTGQYIGYYKDCNNNVIYGILFDPTVNNCLKGWVLSRDNRKLVCSNRDAHGLSYARCYMKQFTKEDICKGVFFPFAGSYTDYIDCTPRLNKPGSQGMYWTACGTNCEQAQAFTGQYMEYQNLFFYGTTKGASAINPKRNMYSIRPILAN</sequence>
<gene>
    <name evidence="2" type="ORF">EJ73_01198</name>
</gene>
<keyword evidence="3" id="KW-1185">Reference proteome</keyword>
<feature type="signal peptide" evidence="1">
    <location>
        <begin position="1"/>
        <end position="22"/>
    </location>
</feature>
<reference evidence="2 3" key="1">
    <citation type="submission" date="2018-05" db="EMBL/GenBank/DDBJ databases">
        <title>Genomic Encyclopedia of Type Strains, Phase I: the one thousand microbial genomes (KMG-I) project.</title>
        <authorList>
            <person name="Kyrpides N."/>
        </authorList>
    </citation>
    <scope>NUCLEOTIDE SEQUENCE [LARGE SCALE GENOMIC DNA]</scope>
    <source>
        <strain evidence="2 3">DSM 15611</strain>
    </source>
</reference>
<dbReference type="InterPro" id="IPR025049">
    <property type="entry name" value="Mfa-like_1"/>
</dbReference>
<dbReference type="Proteomes" id="UP000248314">
    <property type="component" value="Unassembled WGS sequence"/>
</dbReference>
<feature type="chain" id="PRO_5016396024" evidence="1">
    <location>
        <begin position="23"/>
        <end position="571"/>
    </location>
</feature>
<dbReference type="OrthoDB" id="1080889at2"/>
<dbReference type="AlphaFoldDB" id="A0A318I4J4"/>